<protein>
    <submittedName>
        <fullName evidence="2">Cupin 2 conserved barrel domain protein</fullName>
    </submittedName>
</protein>
<proteinExistence type="predicted"/>
<evidence type="ECO:0000313" key="2">
    <source>
        <dbReference type="EMBL" id="ADW19150.1"/>
    </source>
</evidence>
<dbReference type="CDD" id="cd02214">
    <property type="entry name" value="cupin_MJ1618"/>
    <property type="match status" value="1"/>
</dbReference>
<name>A0A7U3YPH6_DESPD</name>
<sequence>MSDEEYYFEEGCFILELHNTPDDPAVSVARARVAAGQSTRWHGLEGIQERYLLLEGNGLVEVGDEPPRQVQAGDVVLIPPGCRQRITNIGHVDLLFLAVCTPRFLPAAYRDLDQQRRESKKGPG</sequence>
<reference evidence="2 3" key="1">
    <citation type="journal article" date="2011" name="Stand. Genomic Sci.">
        <title>Complete genome sequence of Desulfobulbus propionicus type strain (1pr3).</title>
        <authorList>
            <person name="Pagani I."/>
            <person name="Lapidus A."/>
            <person name="Nolan M."/>
            <person name="Lucas S."/>
            <person name="Hammon N."/>
            <person name="Deshpande S."/>
            <person name="Cheng J.F."/>
            <person name="Chertkov O."/>
            <person name="Davenport K."/>
            <person name="Tapia R."/>
            <person name="Han C."/>
            <person name="Goodwin L."/>
            <person name="Pitluck S."/>
            <person name="Liolios K."/>
            <person name="Mavromatis K."/>
            <person name="Ivanova N."/>
            <person name="Mikhailova N."/>
            <person name="Pati A."/>
            <person name="Chen A."/>
            <person name="Palaniappan K."/>
            <person name="Land M."/>
            <person name="Hauser L."/>
            <person name="Chang Y.J."/>
            <person name="Jeffries C.D."/>
            <person name="Detter J.C."/>
            <person name="Brambilla E."/>
            <person name="Kannan K.P."/>
            <person name="Djao O.D."/>
            <person name="Rohde M."/>
            <person name="Pukall R."/>
            <person name="Spring S."/>
            <person name="Goker M."/>
            <person name="Sikorski J."/>
            <person name="Woyke T."/>
            <person name="Bristow J."/>
            <person name="Eisen J.A."/>
            <person name="Markowitz V."/>
            <person name="Hugenholtz P."/>
            <person name="Kyrpides N.C."/>
            <person name="Klenk H.P."/>
        </authorList>
    </citation>
    <scope>NUCLEOTIDE SEQUENCE [LARGE SCALE GENOMIC DNA]</scope>
    <source>
        <strain evidence="3">ATCC 33891 / DSM 2032 / 1pr3</strain>
    </source>
</reference>
<dbReference type="Pfam" id="PF07883">
    <property type="entry name" value="Cupin_2"/>
    <property type="match status" value="1"/>
</dbReference>
<dbReference type="Gene3D" id="2.60.120.10">
    <property type="entry name" value="Jelly Rolls"/>
    <property type="match status" value="1"/>
</dbReference>
<feature type="domain" description="Cupin type-2" evidence="1">
    <location>
        <begin position="31"/>
        <end position="99"/>
    </location>
</feature>
<dbReference type="KEGG" id="dpr:Despr_3017"/>
<accession>A0A7U3YPH6</accession>
<dbReference type="InterPro" id="IPR013096">
    <property type="entry name" value="Cupin_2"/>
</dbReference>
<gene>
    <name evidence="2" type="ordered locus">Despr_3017</name>
</gene>
<dbReference type="EMBL" id="CP002364">
    <property type="protein sequence ID" value="ADW19150.1"/>
    <property type="molecule type" value="Genomic_DNA"/>
</dbReference>
<dbReference type="InterPro" id="IPR014710">
    <property type="entry name" value="RmlC-like_jellyroll"/>
</dbReference>
<dbReference type="Proteomes" id="UP000006365">
    <property type="component" value="Chromosome"/>
</dbReference>
<dbReference type="InterPro" id="IPR011051">
    <property type="entry name" value="RmlC_Cupin_sf"/>
</dbReference>
<organism evidence="2 3">
    <name type="scientific">Desulfobulbus propionicus (strain ATCC 33891 / DSM 2032 / VKM B-1956 / 1pr3)</name>
    <dbReference type="NCBI Taxonomy" id="577650"/>
    <lineage>
        <taxon>Bacteria</taxon>
        <taxon>Pseudomonadati</taxon>
        <taxon>Thermodesulfobacteriota</taxon>
        <taxon>Desulfobulbia</taxon>
        <taxon>Desulfobulbales</taxon>
        <taxon>Desulfobulbaceae</taxon>
        <taxon>Desulfobulbus</taxon>
    </lineage>
</organism>
<dbReference type="PANTHER" id="PTHR36114:SF8">
    <property type="entry name" value="CUPIN TYPE-1 DOMAIN-CONTAINING PROTEIN"/>
    <property type="match status" value="1"/>
</dbReference>
<dbReference type="AlphaFoldDB" id="A0A7U3YPH6"/>
<dbReference type="PANTHER" id="PTHR36114">
    <property type="entry name" value="16.7 KDA PROTEIN IN WHIE LOCUS"/>
    <property type="match status" value="1"/>
</dbReference>
<dbReference type="InterPro" id="IPR052044">
    <property type="entry name" value="PKS_Associated_Protein"/>
</dbReference>
<evidence type="ECO:0000313" key="3">
    <source>
        <dbReference type="Proteomes" id="UP000006365"/>
    </source>
</evidence>
<dbReference type="SUPFAM" id="SSF51182">
    <property type="entry name" value="RmlC-like cupins"/>
    <property type="match status" value="1"/>
</dbReference>
<dbReference type="RefSeq" id="WP_015725675.1">
    <property type="nucleotide sequence ID" value="NC_014972.1"/>
</dbReference>
<evidence type="ECO:0000259" key="1">
    <source>
        <dbReference type="Pfam" id="PF07883"/>
    </source>
</evidence>
<keyword evidence="3" id="KW-1185">Reference proteome</keyword>